<accession>A0A212I3J8</accession>
<protein>
    <submittedName>
        <fullName evidence="1">Uncharacterized protein</fullName>
    </submittedName>
</protein>
<evidence type="ECO:0000313" key="1">
    <source>
        <dbReference type="EMBL" id="SBV61372.1"/>
    </source>
</evidence>
<name>A0A212I3J8_9ENTR</name>
<dbReference type="EMBL" id="FLUB01000005">
    <property type="protein sequence ID" value="SBV61372.1"/>
    <property type="molecule type" value="Genomic_DNA"/>
</dbReference>
<organism evidence="1">
    <name type="scientific">uncultured Citrobacter sp</name>
    <dbReference type="NCBI Taxonomy" id="200446"/>
    <lineage>
        <taxon>Bacteria</taxon>
        <taxon>Pseudomonadati</taxon>
        <taxon>Pseudomonadota</taxon>
        <taxon>Gammaproteobacteria</taxon>
        <taxon>Enterobacterales</taxon>
        <taxon>Enterobacteriaceae</taxon>
        <taxon>Citrobacter</taxon>
        <taxon>environmental samples</taxon>
    </lineage>
</organism>
<sequence>MCERILRNASFDHEGTILRDCQELFTEPELSSGADPVLFRSLTSGELKLAQTLFKNIINYDRVKIYCDRNHSRYQSKVITNTRNGEILLSVNEYKSDFSADYTNFHDSVKYPHLFIFAMSFVWQYYRHDSSFHDNTYASTRWDSYHLDEPHFIFYSMEQQAAMIADYWLLKKHDFMEYEKLSSYKKHEQFNFNIRKELLDKYQSILWMHIQTM</sequence>
<gene>
    <name evidence="1" type="ORF">KM92CIT3_130042</name>
</gene>
<dbReference type="AlphaFoldDB" id="A0A212I3J8"/>
<proteinExistence type="predicted"/>
<reference evidence="1" key="1">
    <citation type="submission" date="2016-04" db="EMBL/GenBank/DDBJ databases">
        <authorList>
            <person name="Evans L.H."/>
            <person name="Alamgir A."/>
            <person name="Owens N."/>
            <person name="Weber N.D."/>
            <person name="Virtaneva K."/>
            <person name="Barbian K."/>
            <person name="Babar A."/>
            <person name="Rosenke K."/>
        </authorList>
    </citation>
    <scope>NUCLEOTIDE SEQUENCE</scope>
    <source>
        <strain evidence="1">92-3</strain>
    </source>
</reference>